<feature type="non-terminal residue" evidence="1">
    <location>
        <position position="68"/>
    </location>
</feature>
<reference evidence="1" key="1">
    <citation type="submission" date="2021-06" db="EMBL/GenBank/DDBJ databases">
        <authorList>
            <person name="Kallberg Y."/>
            <person name="Tangrot J."/>
            <person name="Rosling A."/>
        </authorList>
    </citation>
    <scope>NUCLEOTIDE SEQUENCE</scope>
    <source>
        <strain evidence="1">MA453B</strain>
    </source>
</reference>
<dbReference type="EMBL" id="CAJVPY010005806">
    <property type="protein sequence ID" value="CAG8650913.1"/>
    <property type="molecule type" value="Genomic_DNA"/>
</dbReference>
<keyword evidence="2" id="KW-1185">Reference proteome</keyword>
<organism evidence="1 2">
    <name type="scientific">Dentiscutata erythropus</name>
    <dbReference type="NCBI Taxonomy" id="1348616"/>
    <lineage>
        <taxon>Eukaryota</taxon>
        <taxon>Fungi</taxon>
        <taxon>Fungi incertae sedis</taxon>
        <taxon>Mucoromycota</taxon>
        <taxon>Glomeromycotina</taxon>
        <taxon>Glomeromycetes</taxon>
        <taxon>Diversisporales</taxon>
        <taxon>Gigasporaceae</taxon>
        <taxon>Dentiscutata</taxon>
    </lineage>
</organism>
<evidence type="ECO:0000313" key="1">
    <source>
        <dbReference type="EMBL" id="CAG8650913.1"/>
    </source>
</evidence>
<name>A0A9N9DVR1_9GLOM</name>
<accession>A0A9N9DVR1</accession>
<evidence type="ECO:0000313" key="2">
    <source>
        <dbReference type="Proteomes" id="UP000789405"/>
    </source>
</evidence>
<proteinExistence type="predicted"/>
<dbReference type="AlphaFoldDB" id="A0A9N9DVR1"/>
<dbReference type="OrthoDB" id="432528at2759"/>
<sequence length="68" mass="7726">ILVYRGIPGIPGVLEDYSKRTIRRKEGIFIPPKHIRPYLQYTATLLPNGLIIYIGGHEGWSSGDIIEY</sequence>
<dbReference type="Proteomes" id="UP000789405">
    <property type="component" value="Unassembled WGS sequence"/>
</dbReference>
<comment type="caution">
    <text evidence="1">The sequence shown here is derived from an EMBL/GenBank/DDBJ whole genome shotgun (WGS) entry which is preliminary data.</text>
</comment>
<gene>
    <name evidence="1" type="ORF">DERYTH_LOCUS10179</name>
</gene>
<protein>
    <submittedName>
        <fullName evidence="1">14257_t:CDS:1</fullName>
    </submittedName>
</protein>